<evidence type="ECO:0000259" key="1">
    <source>
        <dbReference type="Pfam" id="PF00149"/>
    </source>
</evidence>
<accession>S0G0D4</accession>
<dbReference type="InterPro" id="IPR004843">
    <property type="entry name" value="Calcineurin-like_PHP"/>
</dbReference>
<reference evidence="2 3" key="1">
    <citation type="journal article" date="2013" name="Genome Announc.">
        <title>Draft Genome Sequence of Desulfotignum phosphitoxidans DSM 13687 Strain FiPS-3.</title>
        <authorList>
            <person name="Poehlein A."/>
            <person name="Daniel R."/>
            <person name="Simeonova D.D."/>
        </authorList>
    </citation>
    <scope>NUCLEOTIDE SEQUENCE [LARGE SCALE GENOMIC DNA]</scope>
    <source>
        <strain evidence="2 3">DSM 13687</strain>
    </source>
</reference>
<dbReference type="SUPFAM" id="SSF56300">
    <property type="entry name" value="Metallo-dependent phosphatases"/>
    <property type="match status" value="1"/>
</dbReference>
<dbReference type="GO" id="GO:0016787">
    <property type="term" value="F:hydrolase activity"/>
    <property type="evidence" value="ECO:0007669"/>
    <property type="project" value="InterPro"/>
</dbReference>
<sequence>MKKQLTQTSPSCSPLKPPGLKILAVSDFIDKSLTRLVETRTLEPVDLIISCGDMEPEFLSFLRDRLDRPLFYVKGNHDIRYTSGNPVGCKNIHKQIISLDGVNILGLEGSMWYNGGANQYTEAMMKKQIFSLWLSLWRKKPVHMIITHAPPRHIHDKEDLCHRGFECFNTLIQKYRPDYFIHGHIHREFDTQSDRITRVNHTQVINTCGFTLIEV</sequence>
<feature type="domain" description="Calcineurin-like phosphoesterase" evidence="1">
    <location>
        <begin position="21"/>
        <end position="187"/>
    </location>
</feature>
<protein>
    <submittedName>
        <fullName evidence="2">Icc-like protein</fullName>
    </submittedName>
</protein>
<gene>
    <name evidence="2" type="ORF">Dpo_6c01130</name>
</gene>
<keyword evidence="3" id="KW-1185">Reference proteome</keyword>
<dbReference type="PANTHER" id="PTHR12905:SF0">
    <property type="entry name" value="CALCINEURIN-LIKE PHOSPHOESTERASE DOMAIN-CONTAINING PROTEIN"/>
    <property type="match status" value="1"/>
</dbReference>
<organism evidence="2 3">
    <name type="scientific">Desulfotignum phosphitoxidans DSM 13687</name>
    <dbReference type="NCBI Taxonomy" id="1286635"/>
    <lineage>
        <taxon>Bacteria</taxon>
        <taxon>Pseudomonadati</taxon>
        <taxon>Thermodesulfobacteriota</taxon>
        <taxon>Desulfobacteria</taxon>
        <taxon>Desulfobacterales</taxon>
        <taxon>Desulfobacteraceae</taxon>
        <taxon>Desulfotignum</taxon>
    </lineage>
</organism>
<evidence type="ECO:0000313" key="3">
    <source>
        <dbReference type="Proteomes" id="UP000014216"/>
    </source>
</evidence>
<evidence type="ECO:0000313" key="2">
    <source>
        <dbReference type="EMBL" id="EMS78914.1"/>
    </source>
</evidence>
<dbReference type="EMBL" id="APJX01000006">
    <property type="protein sequence ID" value="EMS78914.1"/>
    <property type="molecule type" value="Genomic_DNA"/>
</dbReference>
<proteinExistence type="predicted"/>
<dbReference type="InterPro" id="IPR029052">
    <property type="entry name" value="Metallo-depent_PP-like"/>
</dbReference>
<dbReference type="Gene3D" id="3.60.21.10">
    <property type="match status" value="1"/>
</dbReference>
<dbReference type="RefSeq" id="WP_006966754.1">
    <property type="nucleotide sequence ID" value="NZ_APJX01000006.1"/>
</dbReference>
<comment type="caution">
    <text evidence="2">The sequence shown here is derived from an EMBL/GenBank/DDBJ whole genome shotgun (WGS) entry which is preliminary data.</text>
</comment>
<name>S0G0D4_9BACT</name>
<dbReference type="PANTHER" id="PTHR12905">
    <property type="entry name" value="METALLOPHOSPHOESTERASE"/>
    <property type="match status" value="1"/>
</dbReference>
<dbReference type="Proteomes" id="UP000014216">
    <property type="component" value="Unassembled WGS sequence"/>
</dbReference>
<dbReference type="AlphaFoldDB" id="S0G0D4"/>
<dbReference type="InterPro" id="IPR051693">
    <property type="entry name" value="UPF0046_metallophosphoest"/>
</dbReference>
<dbReference type="OrthoDB" id="332939at2"/>
<dbReference type="Pfam" id="PF00149">
    <property type="entry name" value="Metallophos"/>
    <property type="match status" value="1"/>
</dbReference>